<comment type="caution">
    <text evidence="3">The sequence shown here is derived from an EMBL/GenBank/DDBJ whole genome shotgun (WGS) entry which is preliminary data.</text>
</comment>
<evidence type="ECO:0000259" key="2">
    <source>
        <dbReference type="Pfam" id="PF03787"/>
    </source>
</evidence>
<reference evidence="3 4" key="1">
    <citation type="submission" date="2019-03" db="EMBL/GenBank/DDBJ databases">
        <title>Algoriphagus sp. nov, a new strain isolated from root system soil of mangrove plant Kandelia.</title>
        <authorList>
            <person name="Yin Q."/>
            <person name="Wang K."/>
            <person name="Song Z."/>
        </authorList>
    </citation>
    <scope>NUCLEOTIDE SEQUENCE [LARGE SCALE GENOMIC DNA]</scope>
    <source>
        <strain evidence="3 4">XY-J91</strain>
    </source>
</reference>
<dbReference type="PANTHER" id="PTHR35579:SF3">
    <property type="entry name" value="CRISPR SYSTEM CMS ENDORIBONUCLEASE CSM3"/>
    <property type="match status" value="1"/>
</dbReference>
<evidence type="ECO:0000313" key="3">
    <source>
        <dbReference type="EMBL" id="TFV94465.1"/>
    </source>
</evidence>
<sequence>MDLTMEQEKIKYTINFYTDWHAGSGLSAGAEADSIVIKDADGFPYIPGKTLKGLFVDAFQDFLLLEIEGFSKDTQKALFGEFNEETGVTSPGSLFFSNATLPEAEKKAIGSDHAEFLFRTIAFTAIDSATGVAKNTSLRTTEVCIPLELEAYIQGTKDSDKEILNQLAKYIRSLGANRNRGLGRCSIKL</sequence>
<dbReference type="Proteomes" id="UP000297647">
    <property type="component" value="Unassembled WGS sequence"/>
</dbReference>
<dbReference type="CDD" id="cd09726">
    <property type="entry name" value="RAMP_I_III"/>
    <property type="match status" value="1"/>
</dbReference>
<name>A0A4Y9QU39_9BACT</name>
<keyword evidence="4" id="KW-1185">Reference proteome</keyword>
<dbReference type="GO" id="GO:0051607">
    <property type="term" value="P:defense response to virus"/>
    <property type="evidence" value="ECO:0007669"/>
    <property type="project" value="UniProtKB-KW"/>
</dbReference>
<dbReference type="Pfam" id="PF03787">
    <property type="entry name" value="RAMPs"/>
    <property type="match status" value="1"/>
</dbReference>
<accession>A0A4Y9QU39</accession>
<keyword evidence="1" id="KW-0051">Antiviral defense</keyword>
<dbReference type="EMBL" id="SPSB01000003">
    <property type="protein sequence ID" value="TFV94465.1"/>
    <property type="molecule type" value="Genomic_DNA"/>
</dbReference>
<dbReference type="InterPro" id="IPR005537">
    <property type="entry name" value="RAMP_III_fam"/>
</dbReference>
<protein>
    <submittedName>
        <fullName evidence="3">CRISPR-associated protein</fullName>
    </submittedName>
</protein>
<evidence type="ECO:0000256" key="1">
    <source>
        <dbReference type="ARBA" id="ARBA00023118"/>
    </source>
</evidence>
<dbReference type="InterPro" id="IPR052216">
    <property type="entry name" value="CRISPR_Csm3_endoribonuclease"/>
</dbReference>
<dbReference type="AlphaFoldDB" id="A0A4Y9QU39"/>
<proteinExistence type="predicted"/>
<gene>
    <name evidence="3" type="ORF">E4S40_10615</name>
</gene>
<dbReference type="PANTHER" id="PTHR35579">
    <property type="entry name" value="CRISPR SYSTEM CMS ENDORIBONUCLEASE CSM3"/>
    <property type="match status" value="1"/>
</dbReference>
<organism evidence="3 4">
    <name type="scientific">Algoriphagus kandeliae</name>
    <dbReference type="NCBI Taxonomy" id="2562278"/>
    <lineage>
        <taxon>Bacteria</taxon>
        <taxon>Pseudomonadati</taxon>
        <taxon>Bacteroidota</taxon>
        <taxon>Cytophagia</taxon>
        <taxon>Cytophagales</taxon>
        <taxon>Cyclobacteriaceae</taxon>
        <taxon>Algoriphagus</taxon>
    </lineage>
</organism>
<evidence type="ECO:0000313" key="4">
    <source>
        <dbReference type="Proteomes" id="UP000297647"/>
    </source>
</evidence>
<feature type="domain" description="CRISPR type III-associated protein" evidence="2">
    <location>
        <begin position="14"/>
        <end position="186"/>
    </location>
</feature>